<protein>
    <recommendedName>
        <fullName evidence="2">NAD(+)--protein-arginine ADP-ribosyltransferase</fullName>
        <ecNumber evidence="2">2.4.2.31</ecNumber>
    </recommendedName>
</protein>
<evidence type="ECO:0000256" key="3">
    <source>
        <dbReference type="ARBA" id="ARBA00022676"/>
    </source>
</evidence>
<dbReference type="SMART" id="SM00327">
    <property type="entry name" value="VWA"/>
    <property type="match status" value="1"/>
</dbReference>
<dbReference type="PANTHER" id="PTHR24198">
    <property type="entry name" value="ANKYRIN REPEAT AND PROTEIN KINASE DOMAIN-CONTAINING PROTEIN"/>
    <property type="match status" value="1"/>
</dbReference>
<evidence type="ECO:0000256" key="5">
    <source>
        <dbReference type="ARBA" id="ARBA00022695"/>
    </source>
</evidence>
<name>A0A3G4ZL09_9VIRU</name>
<dbReference type="Gene3D" id="3.40.50.410">
    <property type="entry name" value="von Willebrand factor, type A domain"/>
    <property type="match status" value="1"/>
</dbReference>
<keyword evidence="5" id="KW-0548">Nucleotidyltransferase</keyword>
<sequence length="1654" mass="185552">MTIPIPDIPDIPHIARPDGYEVDDKDSKVDDKIDTDTDSDCNNDSDIDEINYDDLQDPITLDLIEDPIVMPCCGCAIGRGTMITIKQNHATKCPVCNGNITNFDPVSAKKQINLAYILDSIKDKENIKFTKKKHEQNAILVSNGWEAKIRYMPNNNSKYGAVQSTIGRLTIQNPNIKQFKTLLIVAIDKSGSMSNSPIKQVQYSLKRVIDMTYKNPHLITNIVPYDDKASTVFIDRNQSEQYYCNIVDTFSQNMGGTVFRSAFTEIGNVCKTYKDDPLISSIIIVLMTDGQDGSAHQAVQPFKNEIKAITNKDFTVHTIGFGQNHDSKLLNDIRMIGTSEGAYRFADPTEDFDSLSSKINSILDVVMKASIIPLEIKTTDSSALIISGENGKYWVNLTGHMNPIEKKDMMYKISVNGEEEFSIKIDSVEPVGLEEADELENSWYSYLIDEIASELMILSKDTDSSKQISMDKQIHCDLLERRSKSIIVRLKSDSPSVNRLEKLIELINTFKTGGVINQQKLTDMKFEGKFATKSSGIDANSLGIGNKQGSAYQSSYFIQGVSNAGVTPSYKKPWDVYSKSLTRRCRSSYKDKTKTKEFYDMFGLYKKINSNKTKKTYKTDKIIELINDKVNSGNFYDDSDKSKNPLIVASSVGKYKVVEKILSLNEIPINETDKDGFTALDMAKLYGRLSTSKLLEKHGAKSDKNVTRAKGIYDIFGSYKTQKCIEWIDEQVSSGVNFSGESYKDKKRSNPLIVASSIGRYKVVDKLLSLNQINVNETNKDGHTALDMAILHGYCDTVELLVKNGAKSYKDPQTMFRSTLSNKYFRVARYLVKNNMAIITDDMMDDCPVNEAVTWLSANSQKDISIETAISKGIYDIVAEKIDTIDTKETISFKPFVHIFAKPTSEHVRIVDLLMSSNKMDPNEVIDIEDETDHTKEITWPLFIACEKGQQTMFTTLMKYSKDMINFQNNKGTTCLWIASCNKHIDIVSELIFNGADPNIGNFKGDGPLVTACQKGNVTIVEILLEAGANLEVYNKERDNPVLIACRTGQVKILEMFLKTYKTNEDLKKILTQYAEIDGFCPIFACVELDKVEAMKVCHKFGSFDNCLEYRTDNDNKIIAGATPMHLATFYGRTASLKALYELGADIKAKTLVGSNNVLHIAIKQGHINTVRYLLSIPDCIELLDEANDEGRTPKYYSKINGNEAIFEEFFTNKLAVSLEKVLYLDSAPLREACSQILVKYGQSLGTYEYNEITGIDFGQGETLLTKALLNGNNQLAAALMRMNADVTKGDDYGVSPMFWMQFLNSNNHLLTETSQPLNEQTALMLSRVNAVAKSNVQNKMLTNLSAGAPQLLITGNSTENSMNNQLVKMSDGFMMKVKDNVLSSLRSEGKIEQSLLGFIDRLKNNKVFDHNQNQHADSRQQLEHILWESKVNLVKILASEGDVLPNGSRLQPRHIIALNLYTGNFAIFQQVNKVLNNWNSKEADIWKPFIGSLYQAIDVMPPYEGEVYRAVDMQFDPVNYAVGNVISWNTFSMGSTEYSSATELINNKRGMVFVIKSKTGRKISKYSINPVDNEVIFLAGVKFKVVSHHIASIICLAQSNIRNTTFAMKENDLQKVLNGQQSIVIELEEIEVDTKQNGKANKIEKQTKMIEIE</sequence>
<feature type="compositionally biased region" description="Basic and acidic residues" evidence="9">
    <location>
        <begin position="25"/>
        <end position="35"/>
    </location>
</feature>
<dbReference type="Pfam" id="PF00023">
    <property type="entry name" value="Ank"/>
    <property type="match status" value="1"/>
</dbReference>
<evidence type="ECO:0000256" key="8">
    <source>
        <dbReference type="ARBA" id="ARBA00047597"/>
    </source>
</evidence>
<comment type="similarity">
    <text evidence="1">Belongs to the Arg-specific ADP-ribosyltransferase family.</text>
</comment>
<gene>
    <name evidence="11" type="ORF">Terrestrivirus2_26</name>
</gene>
<dbReference type="GO" id="GO:0016779">
    <property type="term" value="F:nucleotidyltransferase activity"/>
    <property type="evidence" value="ECO:0007669"/>
    <property type="project" value="UniProtKB-KW"/>
</dbReference>
<dbReference type="PROSITE" id="PS50234">
    <property type="entry name" value="VWFA"/>
    <property type="match status" value="1"/>
</dbReference>
<evidence type="ECO:0000256" key="7">
    <source>
        <dbReference type="ARBA" id="ARBA00023043"/>
    </source>
</evidence>
<dbReference type="InterPro" id="IPR036465">
    <property type="entry name" value="vWFA_dom_sf"/>
</dbReference>
<evidence type="ECO:0000256" key="2">
    <source>
        <dbReference type="ARBA" id="ARBA00012031"/>
    </source>
</evidence>
<dbReference type="Pfam" id="PF12796">
    <property type="entry name" value="Ank_2"/>
    <property type="match status" value="2"/>
</dbReference>
<dbReference type="InterPro" id="IPR000768">
    <property type="entry name" value="ART"/>
</dbReference>
<dbReference type="InterPro" id="IPR002035">
    <property type="entry name" value="VWF_A"/>
</dbReference>
<dbReference type="PROSITE" id="PS50088">
    <property type="entry name" value="ANK_REPEAT"/>
    <property type="match status" value="4"/>
</dbReference>
<dbReference type="PROSITE" id="PS50297">
    <property type="entry name" value="ANK_REP_REGION"/>
    <property type="match status" value="3"/>
</dbReference>
<proteinExistence type="inferred from homology"/>
<dbReference type="CDD" id="cd00198">
    <property type="entry name" value="vWFA"/>
    <property type="match status" value="1"/>
</dbReference>
<dbReference type="EMBL" id="MK071980">
    <property type="protein sequence ID" value="AYV75518.1"/>
    <property type="molecule type" value="Genomic_DNA"/>
</dbReference>
<keyword evidence="6" id="KW-0677">Repeat</keyword>
<dbReference type="Pfam" id="PF01129">
    <property type="entry name" value="ART"/>
    <property type="match status" value="1"/>
</dbReference>
<feature type="compositionally biased region" description="Acidic residues" evidence="9">
    <location>
        <begin position="36"/>
        <end position="47"/>
    </location>
</feature>
<dbReference type="InterPro" id="IPR013083">
    <property type="entry name" value="Znf_RING/FYVE/PHD"/>
</dbReference>
<dbReference type="Gene3D" id="3.90.176.10">
    <property type="entry name" value="Toxin ADP-ribosyltransferase, Chain A, domain 1"/>
    <property type="match status" value="1"/>
</dbReference>
<dbReference type="GO" id="GO:0106274">
    <property type="term" value="F:NAD+-protein-arginine ADP-ribosyltransferase activity"/>
    <property type="evidence" value="ECO:0007669"/>
    <property type="project" value="UniProtKB-EC"/>
</dbReference>
<dbReference type="SUPFAM" id="SSF56399">
    <property type="entry name" value="ADP-ribosylation"/>
    <property type="match status" value="1"/>
</dbReference>
<feature type="region of interest" description="Disordered" evidence="9">
    <location>
        <begin position="1"/>
        <end position="47"/>
    </location>
</feature>
<evidence type="ECO:0000256" key="6">
    <source>
        <dbReference type="ARBA" id="ARBA00022737"/>
    </source>
</evidence>
<feature type="domain" description="VWFA" evidence="10">
    <location>
        <begin position="182"/>
        <end position="366"/>
    </location>
</feature>
<evidence type="ECO:0000256" key="4">
    <source>
        <dbReference type="ARBA" id="ARBA00022679"/>
    </source>
</evidence>
<dbReference type="SUPFAM" id="SSF57850">
    <property type="entry name" value="RING/U-box"/>
    <property type="match status" value="1"/>
</dbReference>
<dbReference type="PANTHER" id="PTHR24198:SF165">
    <property type="entry name" value="ANKYRIN REPEAT-CONTAINING PROTEIN-RELATED"/>
    <property type="match status" value="1"/>
</dbReference>
<keyword evidence="7" id="KW-0040">ANK repeat</keyword>
<dbReference type="Gene3D" id="3.30.40.10">
    <property type="entry name" value="Zinc/RING finger domain, C3HC4 (zinc finger)"/>
    <property type="match status" value="1"/>
</dbReference>
<evidence type="ECO:0000256" key="9">
    <source>
        <dbReference type="SAM" id="MobiDB-lite"/>
    </source>
</evidence>
<reference evidence="11" key="1">
    <citation type="submission" date="2018-10" db="EMBL/GenBank/DDBJ databases">
        <title>Hidden diversity of soil giant viruses.</title>
        <authorList>
            <person name="Schulz F."/>
            <person name="Alteio L."/>
            <person name="Goudeau D."/>
            <person name="Ryan E.M."/>
            <person name="Malmstrom R.R."/>
            <person name="Blanchard J."/>
            <person name="Woyke T."/>
        </authorList>
    </citation>
    <scope>NUCLEOTIDE SEQUENCE</scope>
    <source>
        <strain evidence="11">TEV1</strain>
    </source>
</reference>
<evidence type="ECO:0000313" key="11">
    <source>
        <dbReference type="EMBL" id="AYV75518.1"/>
    </source>
</evidence>
<keyword evidence="4" id="KW-0808">Transferase</keyword>
<accession>A0A3G4ZL09</accession>
<evidence type="ECO:0000256" key="1">
    <source>
        <dbReference type="ARBA" id="ARBA00009558"/>
    </source>
</evidence>
<dbReference type="EC" id="2.4.2.31" evidence="2"/>
<dbReference type="SMART" id="SM00248">
    <property type="entry name" value="ANK"/>
    <property type="match status" value="12"/>
</dbReference>
<keyword evidence="3" id="KW-0328">Glycosyltransferase</keyword>
<dbReference type="SUPFAM" id="SSF48403">
    <property type="entry name" value="Ankyrin repeat"/>
    <property type="match status" value="2"/>
</dbReference>
<dbReference type="PROSITE" id="PS51996">
    <property type="entry name" value="TR_MART"/>
    <property type="match status" value="1"/>
</dbReference>
<dbReference type="Pfam" id="PF00092">
    <property type="entry name" value="VWA"/>
    <property type="match status" value="1"/>
</dbReference>
<organism evidence="11">
    <name type="scientific">Terrestrivirus sp</name>
    <dbReference type="NCBI Taxonomy" id="2487775"/>
    <lineage>
        <taxon>Viruses</taxon>
        <taxon>Varidnaviria</taxon>
        <taxon>Bamfordvirae</taxon>
        <taxon>Nucleocytoviricota</taxon>
        <taxon>Megaviricetes</taxon>
        <taxon>Imitervirales</taxon>
        <taxon>Mimiviridae</taxon>
        <taxon>Klosneuvirinae</taxon>
    </lineage>
</organism>
<comment type="catalytic activity">
    <reaction evidence="8">
        <text>L-arginyl-[protein] + NAD(+) = N(omega)-(ADP-D-ribosyl)-L-arginyl-[protein] + nicotinamide + H(+)</text>
        <dbReference type="Rhea" id="RHEA:19149"/>
        <dbReference type="Rhea" id="RHEA-COMP:10532"/>
        <dbReference type="Rhea" id="RHEA-COMP:15087"/>
        <dbReference type="ChEBI" id="CHEBI:15378"/>
        <dbReference type="ChEBI" id="CHEBI:17154"/>
        <dbReference type="ChEBI" id="CHEBI:29965"/>
        <dbReference type="ChEBI" id="CHEBI:57540"/>
        <dbReference type="ChEBI" id="CHEBI:142554"/>
        <dbReference type="EC" id="2.4.2.31"/>
    </reaction>
</comment>
<dbReference type="InterPro" id="IPR036770">
    <property type="entry name" value="Ankyrin_rpt-contain_sf"/>
</dbReference>
<dbReference type="Gene3D" id="1.25.40.20">
    <property type="entry name" value="Ankyrin repeat-containing domain"/>
    <property type="match status" value="4"/>
</dbReference>
<dbReference type="InterPro" id="IPR002110">
    <property type="entry name" value="Ankyrin_rpt"/>
</dbReference>
<dbReference type="SUPFAM" id="SSF53300">
    <property type="entry name" value="vWA-like"/>
    <property type="match status" value="1"/>
</dbReference>
<evidence type="ECO:0000259" key="10">
    <source>
        <dbReference type="PROSITE" id="PS50234"/>
    </source>
</evidence>